<dbReference type="EMBL" id="FNXT01000282">
    <property type="protein sequence ID" value="SZX63060.1"/>
    <property type="molecule type" value="Genomic_DNA"/>
</dbReference>
<proteinExistence type="predicted"/>
<evidence type="ECO:0000313" key="1">
    <source>
        <dbReference type="EMBL" id="SZX63060.1"/>
    </source>
</evidence>
<dbReference type="Proteomes" id="UP000256970">
    <property type="component" value="Unassembled WGS sequence"/>
</dbReference>
<dbReference type="AlphaFoldDB" id="A0A383VDP6"/>
<reference evidence="1 2" key="1">
    <citation type="submission" date="2016-10" db="EMBL/GenBank/DDBJ databases">
        <authorList>
            <person name="Cai Z."/>
        </authorList>
    </citation>
    <scope>NUCLEOTIDE SEQUENCE [LARGE SCALE GENOMIC DNA]</scope>
</reference>
<accession>A0A383VDP6</accession>
<sequence>MERGPMSQDQKEQIAQDRYGKGYEELGTNEKKAVGGVKGGQIGGEARKEQMANEHGGDVHAAYAEMGSKGGETRKDQMAEEHGGDVSAGYSEMGHQGGEKGGNARKEQMAAEHGGDASAGYSEMGQKGGQA</sequence>
<keyword evidence="2" id="KW-1185">Reference proteome</keyword>
<organism evidence="1 2">
    <name type="scientific">Tetradesmus obliquus</name>
    <name type="common">Green alga</name>
    <name type="synonym">Acutodesmus obliquus</name>
    <dbReference type="NCBI Taxonomy" id="3088"/>
    <lineage>
        <taxon>Eukaryota</taxon>
        <taxon>Viridiplantae</taxon>
        <taxon>Chlorophyta</taxon>
        <taxon>core chlorophytes</taxon>
        <taxon>Chlorophyceae</taxon>
        <taxon>CS clade</taxon>
        <taxon>Sphaeropleales</taxon>
        <taxon>Scenedesmaceae</taxon>
        <taxon>Tetradesmus</taxon>
    </lineage>
</organism>
<protein>
    <submittedName>
        <fullName evidence="1">Uncharacterized protein</fullName>
    </submittedName>
</protein>
<dbReference type="STRING" id="3088.A0A383VDP6"/>
<name>A0A383VDP6_TETOB</name>
<gene>
    <name evidence="1" type="ORF">BQ4739_LOCUS3624</name>
</gene>
<evidence type="ECO:0000313" key="2">
    <source>
        <dbReference type="Proteomes" id="UP000256970"/>
    </source>
</evidence>